<reference evidence="4" key="1">
    <citation type="journal article" date="2014" name="Int. J. Syst. Evol. Microbiol.">
        <title>Complete genome sequence of Corynebacterium casei LMG S-19264T (=DSM 44701T), isolated from a smear-ripened cheese.</title>
        <authorList>
            <consortium name="US DOE Joint Genome Institute (JGI-PGF)"/>
            <person name="Walter F."/>
            <person name="Albersmeier A."/>
            <person name="Kalinowski J."/>
            <person name="Ruckert C."/>
        </authorList>
    </citation>
    <scope>NUCLEOTIDE SEQUENCE</scope>
    <source>
        <strain evidence="4">CGMCC 1.15425</strain>
    </source>
</reference>
<evidence type="ECO:0000256" key="1">
    <source>
        <dbReference type="ARBA" id="ARBA00006129"/>
    </source>
</evidence>
<evidence type="ECO:0000313" key="4">
    <source>
        <dbReference type="EMBL" id="GGG51121.1"/>
    </source>
</evidence>
<dbReference type="AlphaFoldDB" id="A0A917GLN1"/>
<feature type="domain" description="Carbamoyltransferase" evidence="2">
    <location>
        <begin position="6"/>
        <end position="354"/>
    </location>
</feature>
<dbReference type="PANTHER" id="PTHR34847">
    <property type="entry name" value="NODULATION PROTEIN U"/>
    <property type="match status" value="1"/>
</dbReference>
<keyword evidence="5" id="KW-1185">Reference proteome</keyword>
<organism evidence="4 5">
    <name type="scientific">Pseudohongiella nitratireducens</name>
    <dbReference type="NCBI Taxonomy" id="1768907"/>
    <lineage>
        <taxon>Bacteria</taxon>
        <taxon>Pseudomonadati</taxon>
        <taxon>Pseudomonadota</taxon>
        <taxon>Gammaproteobacteria</taxon>
        <taxon>Pseudomonadales</taxon>
        <taxon>Pseudohongiellaceae</taxon>
        <taxon>Pseudohongiella</taxon>
    </lineage>
</organism>
<comment type="caution">
    <text evidence="4">The sequence shown here is derived from an EMBL/GenBank/DDBJ whole genome shotgun (WGS) entry which is preliminary data.</text>
</comment>
<sequence length="585" mass="65979">MSLITLGISGELGHDPAAALFIDGEVVAAVEEERLVRRRHAKGMMPIESVRYCLRAGGLRPRQIEQVAISYAPISIFSPARWHYAKRLWYAPDRGVDALFNGNRRYRRWLKRVKQMLNELAIPVNKIKIHPVEHQMAHAASAYYFSGFKKKTALLSLDLRGEYATTLFAWGEEGRIHKIKELYEPDSLPGMYASLCDYLNYDMLDGEPRVMGVATHGDPDKYDLSFLSDCSGENFRVNTRMIRTVGVRRYKYRSVGHAFSQELVDELGPRRRNDIFKDPYVHYAAAMQQLYEKTVMQLATHYLSGIAKESGQLALAGTGAFNVKLNKKLLGLPWVRELSVQPIAGDAGAALGAAAYAVARQKKPVKPLNHNYLGPSYSSEHCIDACKEHRERPHFEVLDNAPDKAAELLAQGHLVGWFQGRAEFGPRALGNRSILGNPRVSESVGEINEKVKFREKWRAFSPSMLESVACEMFNLSHPADYMTIAFDVHQKWREKFPAVVYKDGTTRAHVVKEKTNPQFHALLQAMEERTGDGIVLNTSLNRPGEVLICTPEDALNMFHGSDLEYLIMENILVTKKSGDEIKGWD</sequence>
<dbReference type="Gene3D" id="3.90.870.20">
    <property type="entry name" value="Carbamoyltransferase, C-terminal domain"/>
    <property type="match status" value="1"/>
</dbReference>
<accession>A0A917GLN1</accession>
<dbReference type="Proteomes" id="UP000627715">
    <property type="component" value="Unassembled WGS sequence"/>
</dbReference>
<dbReference type="InterPro" id="IPR038152">
    <property type="entry name" value="Carbam_trans_C_sf"/>
</dbReference>
<dbReference type="InterPro" id="IPR003696">
    <property type="entry name" value="Carbtransf_dom"/>
</dbReference>
<dbReference type="Gene3D" id="3.30.420.40">
    <property type="match status" value="2"/>
</dbReference>
<dbReference type="EMBL" id="BMIY01000002">
    <property type="protein sequence ID" value="GGG51121.1"/>
    <property type="molecule type" value="Genomic_DNA"/>
</dbReference>
<reference evidence="4" key="2">
    <citation type="submission" date="2020-09" db="EMBL/GenBank/DDBJ databases">
        <authorList>
            <person name="Sun Q."/>
            <person name="Zhou Y."/>
        </authorList>
    </citation>
    <scope>NUCLEOTIDE SEQUENCE</scope>
    <source>
        <strain evidence="4">CGMCC 1.15425</strain>
    </source>
</reference>
<dbReference type="Pfam" id="PF16861">
    <property type="entry name" value="Carbam_trans_C"/>
    <property type="match status" value="1"/>
</dbReference>
<dbReference type="GO" id="GO:0003824">
    <property type="term" value="F:catalytic activity"/>
    <property type="evidence" value="ECO:0007669"/>
    <property type="project" value="InterPro"/>
</dbReference>
<gene>
    <name evidence="4" type="ORF">GCM10011403_05340</name>
</gene>
<dbReference type="InterPro" id="IPR031730">
    <property type="entry name" value="Carbam_trans_C"/>
</dbReference>
<protein>
    <submittedName>
        <fullName evidence="4">Carbamoyltransferase</fullName>
    </submittedName>
</protein>
<dbReference type="OrthoDB" id="9780777at2"/>
<comment type="similarity">
    <text evidence="1">Belongs to the NodU/CmcH family.</text>
</comment>
<feature type="domain" description="Carbamoyltransferase C-terminal" evidence="3">
    <location>
        <begin position="406"/>
        <end position="575"/>
    </location>
</feature>
<dbReference type="PANTHER" id="PTHR34847:SF1">
    <property type="entry name" value="NODULATION PROTEIN U"/>
    <property type="match status" value="1"/>
</dbReference>
<dbReference type="CDD" id="cd24098">
    <property type="entry name" value="ASKHA_NBD_TobZ_N"/>
    <property type="match status" value="1"/>
</dbReference>
<name>A0A917GLN1_9GAMM</name>
<evidence type="ECO:0000313" key="5">
    <source>
        <dbReference type="Proteomes" id="UP000627715"/>
    </source>
</evidence>
<dbReference type="Pfam" id="PF02543">
    <property type="entry name" value="Carbam_trans_N"/>
    <property type="match status" value="1"/>
</dbReference>
<evidence type="ECO:0000259" key="3">
    <source>
        <dbReference type="Pfam" id="PF16861"/>
    </source>
</evidence>
<proteinExistence type="inferred from homology"/>
<dbReference type="InterPro" id="IPR051338">
    <property type="entry name" value="NodU/CmcH_Carbamoyltrnsfr"/>
</dbReference>
<dbReference type="RefSeq" id="WP_068811541.1">
    <property type="nucleotide sequence ID" value="NZ_BMIY01000002.1"/>
</dbReference>
<evidence type="ECO:0000259" key="2">
    <source>
        <dbReference type="Pfam" id="PF02543"/>
    </source>
</evidence>